<evidence type="ECO:0000313" key="1">
    <source>
        <dbReference type="EMBL" id="SHF49299.1"/>
    </source>
</evidence>
<dbReference type="AlphaFoldDB" id="A0A1M5C3I4"/>
<dbReference type="EMBL" id="FQUC01000007">
    <property type="protein sequence ID" value="SHF49299.1"/>
    <property type="molecule type" value="Genomic_DNA"/>
</dbReference>
<sequence length="70" mass="8108">MAEIDKFTEKIKYIKCRSFLPEYCDIKYTSGILRKLSGKNANGNPGKFSDEQKAKIISGMEKLLEELRKY</sequence>
<protein>
    <submittedName>
        <fullName evidence="1">Uncharacterized protein</fullName>
    </submittedName>
</protein>
<dbReference type="STRING" id="1346286.SAMN05444362_10717"/>
<gene>
    <name evidence="1" type="ORF">SAMN05444362_10717</name>
</gene>
<proteinExistence type="predicted"/>
<reference evidence="2" key="1">
    <citation type="submission" date="2016-11" db="EMBL/GenBank/DDBJ databases">
        <authorList>
            <person name="Varghese N."/>
            <person name="Submissions S."/>
        </authorList>
    </citation>
    <scope>NUCLEOTIDE SEQUENCE [LARGE SCALE GENOMIC DNA]</scope>
    <source>
        <strain evidence="2">DSM 27370</strain>
    </source>
</reference>
<dbReference type="Proteomes" id="UP000184480">
    <property type="component" value="Unassembled WGS sequence"/>
</dbReference>
<keyword evidence="2" id="KW-1185">Reference proteome</keyword>
<name>A0A1M5C3I4_9BACT</name>
<dbReference type="RefSeq" id="WP_139262045.1">
    <property type="nucleotide sequence ID" value="NZ_BBXL01000007.1"/>
</dbReference>
<evidence type="ECO:0000313" key="2">
    <source>
        <dbReference type="Proteomes" id="UP000184480"/>
    </source>
</evidence>
<organism evidence="1 2">
    <name type="scientific">Dysgonomonas macrotermitis</name>
    <dbReference type="NCBI Taxonomy" id="1346286"/>
    <lineage>
        <taxon>Bacteria</taxon>
        <taxon>Pseudomonadati</taxon>
        <taxon>Bacteroidota</taxon>
        <taxon>Bacteroidia</taxon>
        <taxon>Bacteroidales</taxon>
        <taxon>Dysgonomonadaceae</taxon>
        <taxon>Dysgonomonas</taxon>
    </lineage>
</organism>
<accession>A0A1M5C3I4</accession>